<feature type="transmembrane region" description="Helical" evidence="2">
    <location>
        <begin position="154"/>
        <end position="174"/>
    </location>
</feature>
<evidence type="ECO:0000256" key="2">
    <source>
        <dbReference type="SAM" id="Phobius"/>
    </source>
</evidence>
<dbReference type="Proteomes" id="UP000813824">
    <property type="component" value="Unassembled WGS sequence"/>
</dbReference>
<evidence type="ECO:0000313" key="4">
    <source>
        <dbReference type="EMBL" id="KAH8101635.1"/>
    </source>
</evidence>
<feature type="domain" description="Amine oxidase" evidence="3">
    <location>
        <begin position="257"/>
        <end position="387"/>
    </location>
</feature>
<reference evidence="4" key="1">
    <citation type="journal article" date="2021" name="New Phytol.">
        <title>Evolutionary innovations through gain and loss of genes in the ectomycorrhizal Boletales.</title>
        <authorList>
            <person name="Wu G."/>
            <person name="Miyauchi S."/>
            <person name="Morin E."/>
            <person name="Kuo A."/>
            <person name="Drula E."/>
            <person name="Varga T."/>
            <person name="Kohler A."/>
            <person name="Feng B."/>
            <person name="Cao Y."/>
            <person name="Lipzen A."/>
            <person name="Daum C."/>
            <person name="Hundley H."/>
            <person name="Pangilinan J."/>
            <person name="Johnson J."/>
            <person name="Barry K."/>
            <person name="LaButti K."/>
            <person name="Ng V."/>
            <person name="Ahrendt S."/>
            <person name="Min B."/>
            <person name="Choi I.G."/>
            <person name="Park H."/>
            <person name="Plett J.M."/>
            <person name="Magnuson J."/>
            <person name="Spatafora J.W."/>
            <person name="Nagy L.G."/>
            <person name="Henrissat B."/>
            <person name="Grigoriev I.V."/>
            <person name="Yang Z.L."/>
            <person name="Xu J."/>
            <person name="Martin F.M."/>
        </authorList>
    </citation>
    <scope>NUCLEOTIDE SEQUENCE</scope>
    <source>
        <strain evidence="4">KKN 215</strain>
    </source>
</reference>
<feature type="compositionally biased region" description="Acidic residues" evidence="1">
    <location>
        <begin position="533"/>
        <end position="547"/>
    </location>
</feature>
<proteinExistence type="predicted"/>
<evidence type="ECO:0000313" key="5">
    <source>
        <dbReference type="Proteomes" id="UP000813824"/>
    </source>
</evidence>
<accession>A0A8K0UR98</accession>
<evidence type="ECO:0000259" key="3">
    <source>
        <dbReference type="Pfam" id="PF01593"/>
    </source>
</evidence>
<organism evidence="4 5">
    <name type="scientific">Cristinia sonorae</name>
    <dbReference type="NCBI Taxonomy" id="1940300"/>
    <lineage>
        <taxon>Eukaryota</taxon>
        <taxon>Fungi</taxon>
        <taxon>Dikarya</taxon>
        <taxon>Basidiomycota</taxon>
        <taxon>Agaricomycotina</taxon>
        <taxon>Agaricomycetes</taxon>
        <taxon>Agaricomycetidae</taxon>
        <taxon>Agaricales</taxon>
        <taxon>Pleurotineae</taxon>
        <taxon>Stephanosporaceae</taxon>
        <taxon>Cristinia</taxon>
    </lineage>
</organism>
<dbReference type="Gene3D" id="3.50.50.60">
    <property type="entry name" value="FAD/NAD(P)-binding domain"/>
    <property type="match status" value="1"/>
</dbReference>
<feature type="region of interest" description="Disordered" evidence="1">
    <location>
        <begin position="525"/>
        <end position="553"/>
    </location>
</feature>
<evidence type="ECO:0000256" key="1">
    <source>
        <dbReference type="SAM" id="MobiDB-lite"/>
    </source>
</evidence>
<dbReference type="GO" id="GO:0016491">
    <property type="term" value="F:oxidoreductase activity"/>
    <property type="evidence" value="ECO:0007669"/>
    <property type="project" value="InterPro"/>
</dbReference>
<keyword evidence="2" id="KW-0472">Membrane</keyword>
<dbReference type="InterPro" id="IPR050464">
    <property type="entry name" value="Zeta_carotene_desat/Oxidored"/>
</dbReference>
<dbReference type="InterPro" id="IPR002937">
    <property type="entry name" value="Amino_oxidase"/>
</dbReference>
<comment type="caution">
    <text evidence="4">The sequence shown here is derived from an EMBL/GenBank/DDBJ whole genome shotgun (WGS) entry which is preliminary data.</text>
</comment>
<sequence>MTRTVKVAVIGSGLAGLTAAYRIAKTERLGDVQFEVHLFEKASSVGMDSHSVSVEVPGYEGEYRVDVPMRSFQGGYYPQLIALYKHLGVRFREADFTYSFSSLNAGAGHAHQTPQRFMKTTMIYNGQSGLKGVGMPTSLFPPAATGYSPSALAAWAWAYAGFVLSTIFVLIFYLRLVMFSLPLRLNTTPTTPRRQTYRHQLTNALLTLSSKLLPCRPPADTTLREWTVLTTPSSPIARFLSLDTRWQEFVQHVIVPLFSAVCTCGEEMVWELPIEEVLDYVYLTFRTHHYVVSNGVRDVAKRMSSCIPPSRIHLGMPIISLVYSFITGDSAPTVDIHCVGGNVFKGFSHVVMATQANHASRLLQSYLDTVPHKVQDKSQKRHFYMVSRMVDALSEIKYCKSIVVNHTDSTLMPENHHDRRDLNLITFASSPSEETKPLGDEHEELCVPPSYTMATHIVPTPVSTPKSSPEDIPVRVYQTTNPIIAPREDTILSVARLERAVVTVTGKRAVRNFWRAAGDNEDHFGREKREFGSCDDSEEDSGLESDEPSERPFKWGCAASQRSTLGPLQGAGRLASRSLRSRRSMPSLRATNNTRRLQAYREPGIWVCGSYAHSGIPLLEGCVVSARNVVEQGIWPAEGVQEEGEKVRALW</sequence>
<gene>
    <name evidence="4" type="ORF">BXZ70DRAFT_106039</name>
</gene>
<keyword evidence="2" id="KW-0812">Transmembrane</keyword>
<dbReference type="EMBL" id="JAEVFJ010000012">
    <property type="protein sequence ID" value="KAH8101635.1"/>
    <property type="molecule type" value="Genomic_DNA"/>
</dbReference>
<dbReference type="OrthoDB" id="1111734at2759"/>
<name>A0A8K0UR98_9AGAR</name>
<keyword evidence="5" id="KW-1185">Reference proteome</keyword>
<keyword evidence="2" id="KW-1133">Transmembrane helix</keyword>
<dbReference type="Pfam" id="PF01593">
    <property type="entry name" value="Amino_oxidase"/>
    <property type="match status" value="1"/>
</dbReference>
<dbReference type="InterPro" id="IPR036188">
    <property type="entry name" value="FAD/NAD-bd_sf"/>
</dbReference>
<protein>
    <recommendedName>
        <fullName evidence="3">Amine oxidase domain-containing protein</fullName>
    </recommendedName>
</protein>
<dbReference type="PANTHER" id="PTHR42923:SF17">
    <property type="entry name" value="AMINE OXIDASE DOMAIN-CONTAINING PROTEIN"/>
    <property type="match status" value="1"/>
</dbReference>
<dbReference type="Pfam" id="PF13450">
    <property type="entry name" value="NAD_binding_8"/>
    <property type="match status" value="1"/>
</dbReference>
<dbReference type="PANTHER" id="PTHR42923">
    <property type="entry name" value="PROTOPORPHYRINOGEN OXIDASE"/>
    <property type="match status" value="1"/>
</dbReference>
<dbReference type="SUPFAM" id="SSF51905">
    <property type="entry name" value="FAD/NAD(P)-binding domain"/>
    <property type="match status" value="1"/>
</dbReference>
<dbReference type="AlphaFoldDB" id="A0A8K0UR98"/>